<dbReference type="AlphaFoldDB" id="C7LQY8"/>
<dbReference type="OrthoDB" id="278204at2"/>
<keyword evidence="4" id="KW-1185">Reference proteome</keyword>
<protein>
    <submittedName>
        <fullName evidence="3">Plasmid stabilization system</fullName>
    </submittedName>
</protein>
<evidence type="ECO:0000313" key="4">
    <source>
        <dbReference type="Proteomes" id="UP000002216"/>
    </source>
</evidence>
<dbReference type="InterPro" id="IPR007712">
    <property type="entry name" value="RelE/ParE_toxin"/>
</dbReference>
<dbReference type="HOGENOM" id="CLU_147162_7_0_7"/>
<accession>C7LQY8</accession>
<dbReference type="STRING" id="525897.Dbac_1113"/>
<evidence type="ECO:0000256" key="1">
    <source>
        <dbReference type="ARBA" id="ARBA00022649"/>
    </source>
</evidence>
<dbReference type="Pfam" id="PF05016">
    <property type="entry name" value="ParE_toxin"/>
    <property type="match status" value="1"/>
</dbReference>
<name>C7LQY8_DESBD</name>
<feature type="region of interest" description="Disordered" evidence="2">
    <location>
        <begin position="101"/>
        <end position="125"/>
    </location>
</feature>
<dbReference type="InterPro" id="IPR035093">
    <property type="entry name" value="RelE/ParE_toxin_dom_sf"/>
</dbReference>
<dbReference type="Gene3D" id="3.30.2310.20">
    <property type="entry name" value="RelE-like"/>
    <property type="match status" value="1"/>
</dbReference>
<dbReference type="eggNOG" id="COG3668">
    <property type="taxonomic scope" value="Bacteria"/>
</dbReference>
<dbReference type="RefSeq" id="WP_015773315.1">
    <property type="nucleotide sequence ID" value="NC_013173.1"/>
</dbReference>
<keyword evidence="1" id="KW-1277">Toxin-antitoxin system</keyword>
<dbReference type="KEGG" id="dba:Dbac_1113"/>
<proteinExistence type="predicted"/>
<organism evidence="3 4">
    <name type="scientific">Desulfomicrobium baculatum (strain DSM 4028 / VKM B-1378 / X)</name>
    <name type="common">Desulfovibrio baculatus</name>
    <dbReference type="NCBI Taxonomy" id="525897"/>
    <lineage>
        <taxon>Bacteria</taxon>
        <taxon>Pseudomonadati</taxon>
        <taxon>Thermodesulfobacteriota</taxon>
        <taxon>Desulfovibrionia</taxon>
        <taxon>Desulfovibrionales</taxon>
        <taxon>Desulfomicrobiaceae</taxon>
        <taxon>Desulfomicrobium</taxon>
    </lineage>
</organism>
<feature type="compositionally biased region" description="Polar residues" evidence="2">
    <location>
        <begin position="107"/>
        <end position="125"/>
    </location>
</feature>
<gene>
    <name evidence="3" type="ordered locus">Dbac_1113</name>
</gene>
<reference evidence="3 4" key="1">
    <citation type="journal article" date="2009" name="Stand. Genomic Sci.">
        <title>Complete genome sequence of Desulfomicrobium baculatum type strain (X).</title>
        <authorList>
            <person name="Copeland A."/>
            <person name="Spring S."/>
            <person name="Goker M."/>
            <person name="Schneider S."/>
            <person name="Lapidus A."/>
            <person name="Del Rio T.G."/>
            <person name="Tice H."/>
            <person name="Cheng J.F."/>
            <person name="Chen F."/>
            <person name="Nolan M."/>
            <person name="Bruce D."/>
            <person name="Goodwin L."/>
            <person name="Pitluck S."/>
            <person name="Ivanova N."/>
            <person name="Mavrommatis K."/>
            <person name="Ovchinnikova G."/>
            <person name="Pati A."/>
            <person name="Chen A."/>
            <person name="Palaniappan K."/>
            <person name="Land M."/>
            <person name="Hauser L."/>
            <person name="Chang Y.J."/>
            <person name="Jeffries C.C."/>
            <person name="Meincke L."/>
            <person name="Sims D."/>
            <person name="Brettin T."/>
            <person name="Detter J.C."/>
            <person name="Han C."/>
            <person name="Chain P."/>
            <person name="Bristow J."/>
            <person name="Eisen J.A."/>
            <person name="Markowitz V."/>
            <person name="Hugenholtz P."/>
            <person name="Kyrpides N.C."/>
            <person name="Klenk H.P."/>
            <person name="Lucas S."/>
        </authorList>
    </citation>
    <scope>NUCLEOTIDE SEQUENCE [LARGE SCALE GENOMIC DNA]</scope>
    <source>
        <strain evidence="4">DSM 4028 / VKM B-1378 / X</strain>
    </source>
</reference>
<dbReference type="Proteomes" id="UP000002216">
    <property type="component" value="Chromosome"/>
</dbReference>
<evidence type="ECO:0000313" key="3">
    <source>
        <dbReference type="EMBL" id="ACU89217.1"/>
    </source>
</evidence>
<evidence type="ECO:0000256" key="2">
    <source>
        <dbReference type="SAM" id="MobiDB-lite"/>
    </source>
</evidence>
<dbReference type="EMBL" id="CP001629">
    <property type="protein sequence ID" value="ACU89217.1"/>
    <property type="molecule type" value="Genomic_DNA"/>
</dbReference>
<sequence>MKFRFHPLARAELVHAVEHYEECEPGLGLAFTEEVHAAVIRLTRNPEAWSPFTTRTRRCFIKRFPFSIIYHIKFGYLEIVAVANSHRRPGYWIDRLSENKAPYETEPSGTTGRKTFTSRNEAGQP</sequence>